<organism evidence="17 18">
    <name type="scientific">Adiantum capillus-veneris</name>
    <name type="common">Maidenhair fern</name>
    <dbReference type="NCBI Taxonomy" id="13818"/>
    <lineage>
        <taxon>Eukaryota</taxon>
        <taxon>Viridiplantae</taxon>
        <taxon>Streptophyta</taxon>
        <taxon>Embryophyta</taxon>
        <taxon>Tracheophyta</taxon>
        <taxon>Polypodiopsida</taxon>
        <taxon>Polypodiidae</taxon>
        <taxon>Polypodiales</taxon>
        <taxon>Pteridineae</taxon>
        <taxon>Pteridaceae</taxon>
        <taxon>Vittarioideae</taxon>
        <taxon>Adiantum</taxon>
    </lineage>
</organism>
<feature type="region of interest" description="Disordered" evidence="14">
    <location>
        <begin position="377"/>
        <end position="397"/>
    </location>
</feature>
<reference evidence="17" key="1">
    <citation type="submission" date="2021-01" db="EMBL/GenBank/DDBJ databases">
        <title>Adiantum capillus-veneris genome.</title>
        <authorList>
            <person name="Fang Y."/>
            <person name="Liao Q."/>
        </authorList>
    </citation>
    <scope>NUCLEOTIDE SEQUENCE</scope>
    <source>
        <strain evidence="17">H3</strain>
        <tissue evidence="17">Leaf</tissue>
    </source>
</reference>
<dbReference type="PANTHER" id="PTHR46913:SF1">
    <property type="entry name" value="RING-H2 FINGER PROTEIN ATL16"/>
    <property type="match status" value="1"/>
</dbReference>
<evidence type="ECO:0000256" key="2">
    <source>
        <dbReference type="ARBA" id="ARBA00004167"/>
    </source>
</evidence>
<dbReference type="EC" id="2.3.2.27" evidence="4"/>
<dbReference type="Gene3D" id="3.30.40.10">
    <property type="entry name" value="Zinc/RING finger domain, C3HC4 (zinc finger)"/>
    <property type="match status" value="1"/>
</dbReference>
<keyword evidence="10" id="KW-0862">Zinc</keyword>
<comment type="pathway">
    <text evidence="3">Protein modification; protein ubiquitination.</text>
</comment>
<name>A0A9D4ZH72_ADICA</name>
<gene>
    <name evidence="17" type="ORF">GOP47_0011880</name>
</gene>
<accession>A0A9D4ZH72</accession>
<keyword evidence="6 15" id="KW-0812">Transmembrane</keyword>
<dbReference type="PANTHER" id="PTHR46913">
    <property type="entry name" value="RING-H2 FINGER PROTEIN ATL16"/>
    <property type="match status" value="1"/>
</dbReference>
<dbReference type="InterPro" id="IPR013083">
    <property type="entry name" value="Znf_RING/FYVE/PHD"/>
</dbReference>
<evidence type="ECO:0000256" key="4">
    <source>
        <dbReference type="ARBA" id="ARBA00012483"/>
    </source>
</evidence>
<evidence type="ECO:0000256" key="15">
    <source>
        <dbReference type="SAM" id="Phobius"/>
    </source>
</evidence>
<evidence type="ECO:0000256" key="7">
    <source>
        <dbReference type="ARBA" id="ARBA00022723"/>
    </source>
</evidence>
<keyword evidence="5" id="KW-0808">Transferase</keyword>
<dbReference type="GO" id="GO:0016020">
    <property type="term" value="C:membrane"/>
    <property type="evidence" value="ECO:0007669"/>
    <property type="project" value="UniProtKB-SubCell"/>
</dbReference>
<comment type="catalytic activity">
    <reaction evidence="1">
        <text>S-ubiquitinyl-[E2 ubiquitin-conjugating enzyme]-L-cysteine + [acceptor protein]-L-lysine = [E2 ubiquitin-conjugating enzyme]-L-cysteine + N(6)-ubiquitinyl-[acceptor protein]-L-lysine.</text>
        <dbReference type="EC" id="2.3.2.27"/>
    </reaction>
</comment>
<keyword evidence="7" id="KW-0479">Metal-binding</keyword>
<evidence type="ECO:0000256" key="11">
    <source>
        <dbReference type="ARBA" id="ARBA00022989"/>
    </source>
</evidence>
<dbReference type="SMART" id="SM00184">
    <property type="entry name" value="RING"/>
    <property type="match status" value="1"/>
</dbReference>
<sequence length="397" mass="43759">MGEFKMCNDGEFMPVSLPCPPPYSGPYYYYPYDNIPFPPPAQGSFNNYENNGGSDGGDSGGAPISAGAVAGIIILMSLIIVMLCLFAIRFRTRLFGDGIVRHLGTRNARNRDLEAAGDLHASANSGDVLLTVVGGGLEEKLVNLLPVYEYVRFQDEGKQLLNVQKKVEEEGRSCTECAVCLSLFEEKDIVRILPKCKHVFHLLCIDKWFESHANCPLCRERITLQTIQRFLENSEDRAPHGDANQGQQLEEFDACQEGDSQLHNHGTDAVDNCPAAMGAYDDQCHQQERELAVATCVPRDNIPIHDLQPSAADNNDGPQIGGYHATNQYLSGLVDNGQYKDSLSRRHASTSLPLQSYENDEQAFSFPVAHHATIEGDKDCLSSPDDRGHQNCPILEV</sequence>
<keyword evidence="11 15" id="KW-1133">Transmembrane helix</keyword>
<evidence type="ECO:0000256" key="6">
    <source>
        <dbReference type="ARBA" id="ARBA00022692"/>
    </source>
</evidence>
<evidence type="ECO:0000256" key="3">
    <source>
        <dbReference type="ARBA" id="ARBA00004906"/>
    </source>
</evidence>
<feature type="transmembrane region" description="Helical" evidence="15">
    <location>
        <begin position="64"/>
        <end position="88"/>
    </location>
</feature>
<dbReference type="InterPro" id="IPR044600">
    <property type="entry name" value="ATL1/ATL16-like"/>
</dbReference>
<dbReference type="CDD" id="cd16461">
    <property type="entry name" value="RING-H2_EL5-like"/>
    <property type="match status" value="1"/>
</dbReference>
<dbReference type="SUPFAM" id="SSF57850">
    <property type="entry name" value="RING/U-box"/>
    <property type="match status" value="1"/>
</dbReference>
<comment type="caution">
    <text evidence="17">The sequence shown here is derived from an EMBL/GenBank/DDBJ whole genome shotgun (WGS) entry which is preliminary data.</text>
</comment>
<dbReference type="GO" id="GO:0008270">
    <property type="term" value="F:zinc ion binding"/>
    <property type="evidence" value="ECO:0007669"/>
    <property type="project" value="UniProtKB-KW"/>
</dbReference>
<comment type="subcellular location">
    <subcellularLocation>
        <location evidence="2">Membrane</location>
        <topology evidence="2">Single-pass membrane protein</topology>
    </subcellularLocation>
</comment>
<evidence type="ECO:0000256" key="1">
    <source>
        <dbReference type="ARBA" id="ARBA00000900"/>
    </source>
</evidence>
<dbReference type="AlphaFoldDB" id="A0A9D4ZH72"/>
<evidence type="ECO:0000256" key="10">
    <source>
        <dbReference type="ARBA" id="ARBA00022833"/>
    </source>
</evidence>
<feature type="domain" description="RING-type" evidence="16">
    <location>
        <begin position="177"/>
        <end position="219"/>
    </location>
</feature>
<feature type="compositionally biased region" description="Basic and acidic residues" evidence="14">
    <location>
        <begin position="377"/>
        <end position="389"/>
    </location>
</feature>
<proteinExistence type="predicted"/>
<evidence type="ECO:0000256" key="12">
    <source>
        <dbReference type="ARBA" id="ARBA00023136"/>
    </source>
</evidence>
<keyword evidence="9" id="KW-0833">Ubl conjugation pathway</keyword>
<dbReference type="Pfam" id="PF13639">
    <property type="entry name" value="zf-RING_2"/>
    <property type="match status" value="1"/>
</dbReference>
<evidence type="ECO:0000256" key="9">
    <source>
        <dbReference type="ARBA" id="ARBA00022786"/>
    </source>
</evidence>
<keyword evidence="8 13" id="KW-0863">Zinc-finger</keyword>
<keyword evidence="12 15" id="KW-0472">Membrane</keyword>
<keyword evidence="18" id="KW-1185">Reference proteome</keyword>
<protein>
    <recommendedName>
        <fullName evidence="4">RING-type E3 ubiquitin transferase</fullName>
        <ecNumber evidence="4">2.3.2.27</ecNumber>
    </recommendedName>
</protein>
<evidence type="ECO:0000256" key="14">
    <source>
        <dbReference type="SAM" id="MobiDB-lite"/>
    </source>
</evidence>
<evidence type="ECO:0000256" key="8">
    <source>
        <dbReference type="ARBA" id="ARBA00022771"/>
    </source>
</evidence>
<dbReference type="OrthoDB" id="9984778at2759"/>
<dbReference type="EMBL" id="JABFUD020000011">
    <property type="protein sequence ID" value="KAI5073867.1"/>
    <property type="molecule type" value="Genomic_DNA"/>
</dbReference>
<evidence type="ECO:0000313" key="18">
    <source>
        <dbReference type="Proteomes" id="UP000886520"/>
    </source>
</evidence>
<dbReference type="GO" id="GO:0016567">
    <property type="term" value="P:protein ubiquitination"/>
    <property type="evidence" value="ECO:0007669"/>
    <property type="project" value="InterPro"/>
</dbReference>
<dbReference type="PROSITE" id="PS50089">
    <property type="entry name" value="ZF_RING_2"/>
    <property type="match status" value="1"/>
</dbReference>
<evidence type="ECO:0000313" key="17">
    <source>
        <dbReference type="EMBL" id="KAI5073867.1"/>
    </source>
</evidence>
<evidence type="ECO:0000256" key="5">
    <source>
        <dbReference type="ARBA" id="ARBA00022679"/>
    </source>
</evidence>
<dbReference type="Proteomes" id="UP000886520">
    <property type="component" value="Chromosome 11"/>
</dbReference>
<evidence type="ECO:0000256" key="13">
    <source>
        <dbReference type="PROSITE-ProRule" id="PRU00175"/>
    </source>
</evidence>
<dbReference type="GO" id="GO:0061630">
    <property type="term" value="F:ubiquitin protein ligase activity"/>
    <property type="evidence" value="ECO:0007669"/>
    <property type="project" value="UniProtKB-EC"/>
</dbReference>
<dbReference type="InterPro" id="IPR001841">
    <property type="entry name" value="Znf_RING"/>
</dbReference>
<evidence type="ECO:0000259" key="16">
    <source>
        <dbReference type="PROSITE" id="PS50089"/>
    </source>
</evidence>